<dbReference type="Proteomes" id="UP000824204">
    <property type="component" value="Unassembled WGS sequence"/>
</dbReference>
<evidence type="ECO:0000313" key="9">
    <source>
        <dbReference type="EMBL" id="HIX07386.1"/>
    </source>
</evidence>
<dbReference type="InterPro" id="IPR001640">
    <property type="entry name" value="Lgt"/>
</dbReference>
<dbReference type="EC" id="2.5.1.145" evidence="7"/>
<dbReference type="Pfam" id="PF01790">
    <property type="entry name" value="LGT"/>
    <property type="match status" value="1"/>
</dbReference>
<gene>
    <name evidence="7 9" type="primary">lgt</name>
    <name evidence="9" type="ORF">H9741_02830</name>
</gene>
<dbReference type="PROSITE" id="PS01311">
    <property type="entry name" value="LGT"/>
    <property type="match status" value="1"/>
</dbReference>
<keyword evidence="5 7" id="KW-1133">Transmembrane helix</keyword>
<evidence type="ECO:0000256" key="6">
    <source>
        <dbReference type="ARBA" id="ARBA00023136"/>
    </source>
</evidence>
<evidence type="ECO:0000256" key="2">
    <source>
        <dbReference type="ARBA" id="ARBA00022475"/>
    </source>
</evidence>
<comment type="similarity">
    <text evidence="1 7">Belongs to the Lgt family.</text>
</comment>
<dbReference type="HAMAP" id="MF_01147">
    <property type="entry name" value="Lgt"/>
    <property type="match status" value="1"/>
</dbReference>
<evidence type="ECO:0000256" key="7">
    <source>
        <dbReference type="HAMAP-Rule" id="MF_01147"/>
    </source>
</evidence>
<name>A0A9D1V773_9FIRM</name>
<dbReference type="GO" id="GO:0042158">
    <property type="term" value="P:lipoprotein biosynthetic process"/>
    <property type="evidence" value="ECO:0007669"/>
    <property type="project" value="UniProtKB-UniRule"/>
</dbReference>
<comment type="pathway">
    <text evidence="7">Protein modification; lipoprotein biosynthesis (diacylglyceryl transfer).</text>
</comment>
<feature type="transmembrane region" description="Helical" evidence="7">
    <location>
        <begin position="20"/>
        <end position="41"/>
    </location>
</feature>
<comment type="catalytic activity">
    <reaction evidence="7">
        <text>L-cysteinyl-[prolipoprotein] + a 1,2-diacyl-sn-glycero-3-phospho-(1'-sn-glycerol) = an S-1,2-diacyl-sn-glyceryl-L-cysteinyl-[prolipoprotein] + sn-glycerol 1-phosphate + H(+)</text>
        <dbReference type="Rhea" id="RHEA:56712"/>
        <dbReference type="Rhea" id="RHEA-COMP:14679"/>
        <dbReference type="Rhea" id="RHEA-COMP:14680"/>
        <dbReference type="ChEBI" id="CHEBI:15378"/>
        <dbReference type="ChEBI" id="CHEBI:29950"/>
        <dbReference type="ChEBI" id="CHEBI:57685"/>
        <dbReference type="ChEBI" id="CHEBI:64716"/>
        <dbReference type="ChEBI" id="CHEBI:140658"/>
        <dbReference type="EC" id="2.5.1.145"/>
    </reaction>
</comment>
<feature type="transmembrane region" description="Helical" evidence="7">
    <location>
        <begin position="50"/>
        <end position="70"/>
    </location>
</feature>
<evidence type="ECO:0000256" key="1">
    <source>
        <dbReference type="ARBA" id="ARBA00007150"/>
    </source>
</evidence>
<feature type="transmembrane region" description="Helical" evidence="7">
    <location>
        <begin position="168"/>
        <end position="192"/>
    </location>
</feature>
<organism evidence="9 10">
    <name type="scientific">Candidatus Borkfalkia faecipullorum</name>
    <dbReference type="NCBI Taxonomy" id="2838510"/>
    <lineage>
        <taxon>Bacteria</taxon>
        <taxon>Bacillati</taxon>
        <taxon>Bacillota</taxon>
        <taxon>Clostridia</taxon>
        <taxon>Christensenellales</taxon>
        <taxon>Christensenellaceae</taxon>
        <taxon>Candidatus Borkfalkia</taxon>
    </lineage>
</organism>
<evidence type="ECO:0000313" key="10">
    <source>
        <dbReference type="Proteomes" id="UP000824204"/>
    </source>
</evidence>
<feature type="compositionally biased region" description="Basic and acidic residues" evidence="8">
    <location>
        <begin position="304"/>
        <end position="323"/>
    </location>
</feature>
<evidence type="ECO:0000256" key="5">
    <source>
        <dbReference type="ARBA" id="ARBA00022989"/>
    </source>
</evidence>
<reference evidence="9" key="2">
    <citation type="submission" date="2021-04" db="EMBL/GenBank/DDBJ databases">
        <authorList>
            <person name="Gilroy R."/>
        </authorList>
    </citation>
    <scope>NUCLEOTIDE SEQUENCE</scope>
    <source>
        <strain evidence="9">811</strain>
    </source>
</reference>
<feature type="transmembrane region" description="Helical" evidence="7">
    <location>
        <begin position="236"/>
        <end position="255"/>
    </location>
</feature>
<evidence type="ECO:0000256" key="4">
    <source>
        <dbReference type="ARBA" id="ARBA00022692"/>
    </source>
</evidence>
<dbReference type="PANTHER" id="PTHR30589">
    <property type="entry name" value="PROLIPOPROTEIN DIACYLGLYCERYL TRANSFERASE"/>
    <property type="match status" value="1"/>
</dbReference>
<dbReference type="PANTHER" id="PTHR30589:SF0">
    <property type="entry name" value="PHOSPHATIDYLGLYCEROL--PROLIPOPROTEIN DIACYLGLYCERYL TRANSFERASE"/>
    <property type="match status" value="1"/>
</dbReference>
<dbReference type="AlphaFoldDB" id="A0A9D1V773"/>
<proteinExistence type="inferred from homology"/>
<keyword evidence="3 7" id="KW-0808">Transferase</keyword>
<feature type="transmembrane region" description="Helical" evidence="7">
    <location>
        <begin position="90"/>
        <end position="110"/>
    </location>
</feature>
<evidence type="ECO:0000256" key="8">
    <source>
        <dbReference type="SAM" id="MobiDB-lite"/>
    </source>
</evidence>
<sequence>MQNLLNPGITIPIGDGFTIYYYAIIIVFGIICAAVVAGILFKHRNLPADWILDLLLCVLPLGIIGARTFYCLTDPSTSIADWFTKFRAGGLSIIGGVIGGTLGVVLFCLIHKLNFLRVADCVVPGVILAQAIGRWGNFANQEVYGPEITNPALQWFPMGVFIDDVQEWHYAFFFYESVLNLLIFIGLFLLMWKFTKKPHGLALSGYLFGYGVVRSIMEPLRDSQFILGSSLPISQVFALCMAIGGAVLFVAILLVNKKLHGSFFGAAEGEPSAILPRYYSAEERKKMEEEKRKKLSAANANKAEPSRKEKDVTNKSEQDQREE</sequence>
<dbReference type="GO" id="GO:0008961">
    <property type="term" value="F:phosphatidylglycerol-prolipoprotein diacylglyceryl transferase activity"/>
    <property type="evidence" value="ECO:0007669"/>
    <property type="project" value="UniProtKB-UniRule"/>
</dbReference>
<feature type="binding site" evidence="7">
    <location>
        <position position="134"/>
    </location>
    <ligand>
        <name>a 1,2-diacyl-sn-glycero-3-phospho-(1'-sn-glycerol)</name>
        <dbReference type="ChEBI" id="CHEBI:64716"/>
    </ligand>
</feature>
<keyword evidence="2 7" id="KW-1003">Cell membrane</keyword>
<comment type="caution">
    <text evidence="9">The sequence shown here is derived from an EMBL/GenBank/DDBJ whole genome shotgun (WGS) entry which is preliminary data.</text>
</comment>
<dbReference type="NCBIfam" id="TIGR00544">
    <property type="entry name" value="lgt"/>
    <property type="match status" value="1"/>
</dbReference>
<keyword evidence="4 7" id="KW-0812">Transmembrane</keyword>
<comment type="function">
    <text evidence="7">Catalyzes the transfer of the diacylglyceryl group from phosphatidylglycerol to the sulfhydryl group of the N-terminal cysteine of a prolipoprotein, the first step in the formation of mature lipoproteins.</text>
</comment>
<feature type="region of interest" description="Disordered" evidence="8">
    <location>
        <begin position="289"/>
        <end position="323"/>
    </location>
</feature>
<dbReference type="GO" id="GO:0005886">
    <property type="term" value="C:plasma membrane"/>
    <property type="evidence" value="ECO:0007669"/>
    <property type="project" value="UniProtKB-SubCell"/>
</dbReference>
<accession>A0A9D1V773</accession>
<protein>
    <recommendedName>
        <fullName evidence="7">Phosphatidylglycerol--prolipoprotein diacylglyceryl transferase</fullName>
        <ecNumber evidence="7">2.5.1.145</ecNumber>
    </recommendedName>
</protein>
<dbReference type="EMBL" id="DXFX01000037">
    <property type="protein sequence ID" value="HIX07386.1"/>
    <property type="molecule type" value="Genomic_DNA"/>
</dbReference>
<keyword evidence="6 7" id="KW-0472">Membrane</keyword>
<evidence type="ECO:0000256" key="3">
    <source>
        <dbReference type="ARBA" id="ARBA00022679"/>
    </source>
</evidence>
<reference evidence="9" key="1">
    <citation type="journal article" date="2021" name="PeerJ">
        <title>Extensive microbial diversity within the chicken gut microbiome revealed by metagenomics and culture.</title>
        <authorList>
            <person name="Gilroy R."/>
            <person name="Ravi A."/>
            <person name="Getino M."/>
            <person name="Pursley I."/>
            <person name="Horton D.L."/>
            <person name="Alikhan N.F."/>
            <person name="Baker D."/>
            <person name="Gharbi K."/>
            <person name="Hall N."/>
            <person name="Watson M."/>
            <person name="Adriaenssens E.M."/>
            <person name="Foster-Nyarko E."/>
            <person name="Jarju S."/>
            <person name="Secka A."/>
            <person name="Antonio M."/>
            <person name="Oren A."/>
            <person name="Chaudhuri R.R."/>
            <person name="La Ragione R."/>
            <person name="Hildebrand F."/>
            <person name="Pallen M.J."/>
        </authorList>
    </citation>
    <scope>NUCLEOTIDE SEQUENCE</scope>
    <source>
        <strain evidence="9">811</strain>
    </source>
</reference>
<comment type="subcellular location">
    <subcellularLocation>
        <location evidence="7">Cell membrane</location>
        <topology evidence="7">Multi-pass membrane protein</topology>
    </subcellularLocation>
</comment>